<dbReference type="Pfam" id="PF01149">
    <property type="entry name" value="Fapy_DNA_glyco"/>
    <property type="match status" value="1"/>
</dbReference>
<dbReference type="GO" id="GO:0008270">
    <property type="term" value="F:zinc ion binding"/>
    <property type="evidence" value="ECO:0007669"/>
    <property type="project" value="InterPro"/>
</dbReference>
<keyword evidence="3" id="KW-0227">DNA damage</keyword>
<keyword evidence="12" id="KW-1185">Reference proteome</keyword>
<keyword evidence="7" id="KW-0456">Lyase</keyword>
<keyword evidence="9" id="KW-0326">Glycosidase</keyword>
<dbReference type="PANTHER" id="PTHR22993">
    <property type="entry name" value="FORMAMIDOPYRIMIDINE-DNA GLYCOSYLASE"/>
    <property type="match status" value="1"/>
</dbReference>
<dbReference type="PROSITE" id="PS51068">
    <property type="entry name" value="FPG_CAT"/>
    <property type="match status" value="1"/>
</dbReference>
<evidence type="ECO:0000256" key="5">
    <source>
        <dbReference type="ARBA" id="ARBA00023125"/>
    </source>
</evidence>
<evidence type="ECO:0000256" key="3">
    <source>
        <dbReference type="ARBA" id="ARBA00022763"/>
    </source>
</evidence>
<dbReference type="GO" id="GO:0006284">
    <property type="term" value="P:base-excision repair"/>
    <property type="evidence" value="ECO:0007669"/>
    <property type="project" value="InterPro"/>
</dbReference>
<evidence type="ECO:0000313" key="12">
    <source>
        <dbReference type="Proteomes" id="UP000248745"/>
    </source>
</evidence>
<organism evidence="11 12">
    <name type="scientific">Taibaiella soli</name>
    <dbReference type="NCBI Taxonomy" id="1649169"/>
    <lineage>
        <taxon>Bacteria</taxon>
        <taxon>Pseudomonadati</taxon>
        <taxon>Bacteroidota</taxon>
        <taxon>Chitinophagia</taxon>
        <taxon>Chitinophagales</taxon>
        <taxon>Chitinophagaceae</taxon>
        <taxon>Taibaiella</taxon>
    </lineage>
</organism>
<dbReference type="RefSeq" id="WP_110999387.1">
    <property type="nucleotide sequence ID" value="NZ_QKTW01000018.1"/>
</dbReference>
<dbReference type="GO" id="GO:0016829">
    <property type="term" value="F:lyase activity"/>
    <property type="evidence" value="ECO:0007669"/>
    <property type="project" value="UniProtKB-KW"/>
</dbReference>
<feature type="domain" description="Formamidopyrimidine-DNA glycosylase catalytic" evidence="10">
    <location>
        <begin position="2"/>
        <end position="103"/>
    </location>
</feature>
<comment type="caution">
    <text evidence="11">The sequence shown here is derived from an EMBL/GenBank/DDBJ whole genome shotgun (WGS) entry which is preliminary data.</text>
</comment>
<keyword evidence="6" id="KW-0234">DNA repair</keyword>
<keyword evidence="8" id="KW-0511">Multifunctional enzyme</keyword>
<dbReference type="EMBL" id="QKTW01000018">
    <property type="protein sequence ID" value="PZF72292.1"/>
    <property type="molecule type" value="Genomic_DNA"/>
</dbReference>
<protein>
    <submittedName>
        <fullName evidence="11">Fpg/Nei family DNA glycosylase</fullName>
    </submittedName>
</protein>
<evidence type="ECO:0000256" key="8">
    <source>
        <dbReference type="ARBA" id="ARBA00023268"/>
    </source>
</evidence>
<comment type="similarity">
    <text evidence="2">Belongs to the FPG family.</text>
</comment>
<evidence type="ECO:0000256" key="9">
    <source>
        <dbReference type="ARBA" id="ARBA00023295"/>
    </source>
</evidence>
<dbReference type="InterPro" id="IPR035937">
    <property type="entry name" value="FPG_N"/>
</dbReference>
<evidence type="ECO:0000256" key="4">
    <source>
        <dbReference type="ARBA" id="ARBA00022801"/>
    </source>
</evidence>
<gene>
    <name evidence="11" type="ORF">DN068_13100</name>
</gene>
<evidence type="ECO:0000256" key="6">
    <source>
        <dbReference type="ARBA" id="ARBA00023204"/>
    </source>
</evidence>
<evidence type="ECO:0000256" key="7">
    <source>
        <dbReference type="ARBA" id="ARBA00023239"/>
    </source>
</evidence>
<sequence>MPELPDLSAFSHNLQKKLKGKTIRNIEIHSAKKLNATHADFEKALKHQTFKKIVRDGKELYFTTKDGTVVALHLMLRGQLFVDDKEHKSAVVTITFDDDTKFTMADYQGLANIRLNPEEPDAPDALATSVTLSYFRDQLASTKATIKNFLLDQHNLRGIGNAYADEILWDARISPFSICSKIPEEQVEELYHSIRKVLEHAEKQILKSNPDIISGEVRDFMVIHNASKTESPDGAKIHQKVAGGRKTYYTDEQELFK</sequence>
<dbReference type="SMART" id="SM00898">
    <property type="entry name" value="Fapy_DNA_glyco"/>
    <property type="match status" value="1"/>
</dbReference>
<dbReference type="SUPFAM" id="SSF46946">
    <property type="entry name" value="S13-like H2TH domain"/>
    <property type="match status" value="1"/>
</dbReference>
<dbReference type="InterPro" id="IPR010979">
    <property type="entry name" value="Ribosomal_uS13-like_H2TH"/>
</dbReference>
<keyword evidence="4" id="KW-0378">Hydrolase</keyword>
<dbReference type="SMART" id="SM01232">
    <property type="entry name" value="H2TH"/>
    <property type="match status" value="1"/>
</dbReference>
<proteinExistence type="inferred from homology"/>
<reference evidence="11 12" key="1">
    <citation type="submission" date="2018-06" db="EMBL/GenBank/DDBJ databases">
        <title>Mucibacter soli gen. nov., sp. nov., a new member of the family Chitinophagaceae producing mucin.</title>
        <authorList>
            <person name="Kim M.-K."/>
            <person name="Park S."/>
            <person name="Kim T.-S."/>
            <person name="Joung Y."/>
            <person name="Han J.-H."/>
            <person name="Kim S.B."/>
        </authorList>
    </citation>
    <scope>NUCLEOTIDE SEQUENCE [LARGE SCALE GENOMIC DNA]</scope>
    <source>
        <strain evidence="11 12">R1-15</strain>
    </source>
</reference>
<dbReference type="GO" id="GO:0008534">
    <property type="term" value="F:oxidized purine nucleobase lesion DNA N-glycosylase activity"/>
    <property type="evidence" value="ECO:0007669"/>
    <property type="project" value="UniProtKB-EC"/>
</dbReference>
<dbReference type="Proteomes" id="UP000248745">
    <property type="component" value="Unassembled WGS sequence"/>
</dbReference>
<dbReference type="InterPro" id="IPR015886">
    <property type="entry name" value="H2TH_FPG"/>
</dbReference>
<dbReference type="OrthoDB" id="9800855at2"/>
<keyword evidence="5" id="KW-0238">DNA-binding</keyword>
<dbReference type="PANTHER" id="PTHR22993:SF9">
    <property type="entry name" value="FORMAMIDOPYRIMIDINE-DNA GLYCOSYLASE"/>
    <property type="match status" value="1"/>
</dbReference>
<dbReference type="GO" id="GO:0003684">
    <property type="term" value="F:damaged DNA binding"/>
    <property type="evidence" value="ECO:0007669"/>
    <property type="project" value="InterPro"/>
</dbReference>
<dbReference type="AlphaFoldDB" id="A0A2W2AFL1"/>
<dbReference type="Gene3D" id="3.20.190.10">
    <property type="entry name" value="MutM-like, N-terminal"/>
    <property type="match status" value="1"/>
</dbReference>
<dbReference type="Pfam" id="PF06831">
    <property type="entry name" value="H2TH"/>
    <property type="match status" value="1"/>
</dbReference>
<dbReference type="Gene3D" id="1.10.8.50">
    <property type="match status" value="1"/>
</dbReference>
<evidence type="ECO:0000256" key="1">
    <source>
        <dbReference type="ARBA" id="ARBA00001668"/>
    </source>
</evidence>
<name>A0A2W2AFL1_9BACT</name>
<comment type="catalytic activity">
    <reaction evidence="1">
        <text>Hydrolysis of DNA containing ring-opened 7-methylguanine residues, releasing 2,6-diamino-4-hydroxy-5-(N-methyl)formamidopyrimidine.</text>
        <dbReference type="EC" id="3.2.2.23"/>
    </reaction>
</comment>
<evidence type="ECO:0000256" key="2">
    <source>
        <dbReference type="ARBA" id="ARBA00009409"/>
    </source>
</evidence>
<evidence type="ECO:0000259" key="10">
    <source>
        <dbReference type="PROSITE" id="PS51068"/>
    </source>
</evidence>
<accession>A0A2W2AFL1</accession>
<evidence type="ECO:0000313" key="11">
    <source>
        <dbReference type="EMBL" id="PZF72292.1"/>
    </source>
</evidence>
<dbReference type="GO" id="GO:0003906">
    <property type="term" value="F:DNA-(apurinic or apyrimidinic site) endonuclease activity"/>
    <property type="evidence" value="ECO:0007669"/>
    <property type="project" value="InterPro"/>
</dbReference>
<dbReference type="SUPFAM" id="SSF81624">
    <property type="entry name" value="N-terminal domain of MutM-like DNA repair proteins"/>
    <property type="match status" value="1"/>
</dbReference>
<dbReference type="InterPro" id="IPR012319">
    <property type="entry name" value="FPG_cat"/>
</dbReference>